<feature type="transmembrane region" description="Helical" evidence="8">
    <location>
        <begin position="406"/>
        <end position="423"/>
    </location>
</feature>
<evidence type="ECO:0000256" key="1">
    <source>
        <dbReference type="ARBA" id="ARBA00004651"/>
    </source>
</evidence>
<evidence type="ECO:0000256" key="3">
    <source>
        <dbReference type="ARBA" id="ARBA00022448"/>
    </source>
</evidence>
<feature type="transmembrane region" description="Helical" evidence="8">
    <location>
        <begin position="314"/>
        <end position="331"/>
    </location>
</feature>
<feature type="transmembrane region" description="Helical" evidence="8">
    <location>
        <begin position="474"/>
        <end position="496"/>
    </location>
</feature>
<keyword evidence="5 8" id="KW-0812">Transmembrane</keyword>
<dbReference type="GO" id="GO:0022857">
    <property type="term" value="F:transmembrane transporter activity"/>
    <property type="evidence" value="ECO:0007669"/>
    <property type="project" value="InterPro"/>
</dbReference>
<dbReference type="NCBIfam" id="TIGR00711">
    <property type="entry name" value="efflux_EmrB"/>
    <property type="match status" value="1"/>
</dbReference>
<evidence type="ECO:0000256" key="5">
    <source>
        <dbReference type="ARBA" id="ARBA00022692"/>
    </source>
</evidence>
<dbReference type="InterPro" id="IPR011701">
    <property type="entry name" value="MFS"/>
</dbReference>
<feature type="transmembrane region" description="Helical" evidence="8">
    <location>
        <begin position="338"/>
        <end position="357"/>
    </location>
</feature>
<feature type="transmembrane region" description="Helical" evidence="8">
    <location>
        <begin position="235"/>
        <end position="254"/>
    </location>
</feature>
<evidence type="ECO:0000313" key="11">
    <source>
        <dbReference type="Proteomes" id="UP000244162"/>
    </source>
</evidence>
<dbReference type="PANTHER" id="PTHR42718:SF9">
    <property type="entry name" value="MAJOR FACILITATOR SUPERFAMILY MULTIDRUG TRANSPORTER MFSC"/>
    <property type="match status" value="1"/>
</dbReference>
<keyword evidence="6 8" id="KW-1133">Transmembrane helix</keyword>
<evidence type="ECO:0000256" key="6">
    <source>
        <dbReference type="ARBA" id="ARBA00022989"/>
    </source>
</evidence>
<name>A0A2T5FY44_9SPHN</name>
<dbReference type="PANTHER" id="PTHR42718">
    <property type="entry name" value="MAJOR FACILITATOR SUPERFAMILY MULTIDRUG TRANSPORTER MFSC"/>
    <property type="match status" value="1"/>
</dbReference>
<dbReference type="EMBL" id="NWBU01000007">
    <property type="protein sequence ID" value="PTQ11451.1"/>
    <property type="molecule type" value="Genomic_DNA"/>
</dbReference>
<protein>
    <submittedName>
        <fullName evidence="10">MFS transporter</fullName>
    </submittedName>
</protein>
<feature type="transmembrane region" description="Helical" evidence="8">
    <location>
        <begin position="56"/>
        <end position="76"/>
    </location>
</feature>
<reference evidence="10 11" key="1">
    <citation type="submission" date="2017-09" db="EMBL/GenBank/DDBJ databases">
        <title>Sphingomonas panjinensis sp.nov., isolated from oil-contaminated soil.</title>
        <authorList>
            <person name="Wang L."/>
            <person name="Chen L."/>
        </authorList>
    </citation>
    <scope>NUCLEOTIDE SEQUENCE [LARGE SCALE GENOMIC DNA]</scope>
    <source>
        <strain evidence="10 11">FW-11</strain>
    </source>
</reference>
<evidence type="ECO:0000256" key="8">
    <source>
        <dbReference type="SAM" id="Phobius"/>
    </source>
</evidence>
<evidence type="ECO:0000259" key="9">
    <source>
        <dbReference type="PROSITE" id="PS50850"/>
    </source>
</evidence>
<gene>
    <name evidence="10" type="primary">emrB</name>
    <name evidence="10" type="ORF">CLG96_08365</name>
</gene>
<proteinExistence type="inferred from homology"/>
<dbReference type="Gene3D" id="1.20.1720.10">
    <property type="entry name" value="Multidrug resistance protein D"/>
    <property type="match status" value="1"/>
</dbReference>
<comment type="subcellular location">
    <subcellularLocation>
        <location evidence="1">Cell membrane</location>
        <topology evidence="1">Multi-pass membrane protein</topology>
    </subcellularLocation>
</comment>
<dbReference type="Proteomes" id="UP000244162">
    <property type="component" value="Unassembled WGS sequence"/>
</dbReference>
<dbReference type="Pfam" id="PF07690">
    <property type="entry name" value="MFS_1"/>
    <property type="match status" value="1"/>
</dbReference>
<feature type="transmembrane region" description="Helical" evidence="8">
    <location>
        <begin position="275"/>
        <end position="294"/>
    </location>
</feature>
<dbReference type="InterPro" id="IPR036259">
    <property type="entry name" value="MFS_trans_sf"/>
</dbReference>
<keyword evidence="4" id="KW-1003">Cell membrane</keyword>
<feature type="domain" description="Major facilitator superfamily (MFS) profile" evidence="9">
    <location>
        <begin position="18"/>
        <end position="501"/>
    </location>
</feature>
<dbReference type="PROSITE" id="PS50850">
    <property type="entry name" value="MFS"/>
    <property type="match status" value="1"/>
</dbReference>
<feature type="transmembrane region" description="Helical" evidence="8">
    <location>
        <begin position="204"/>
        <end position="223"/>
    </location>
</feature>
<evidence type="ECO:0000256" key="7">
    <source>
        <dbReference type="ARBA" id="ARBA00023136"/>
    </source>
</evidence>
<feature type="transmembrane region" description="Helical" evidence="8">
    <location>
        <begin position="377"/>
        <end position="394"/>
    </location>
</feature>
<evidence type="ECO:0000256" key="4">
    <source>
        <dbReference type="ARBA" id="ARBA00022475"/>
    </source>
</evidence>
<keyword evidence="11" id="KW-1185">Reference proteome</keyword>
<keyword evidence="7 8" id="KW-0472">Membrane</keyword>
<dbReference type="AlphaFoldDB" id="A0A2T5FY44"/>
<dbReference type="InterPro" id="IPR004638">
    <property type="entry name" value="EmrB-like"/>
</dbReference>
<sequence length="509" mass="54845">MASPSQSTPLSGPALLLAGLVLSITNFMVVLDLSIANVAVPHIAGSIGISPTQGTWVITSYAVAEAICVPLTGWLAQRFGAVRTFVFAVIGFGIFSVLCGLSTSLTMLVLCRIGQGFCGGPLMPLSQTLLLRVFPKEKHGAAMGMWGMTTVVGPIAGPLLGGYISDNYSWHWIFFINIPVALLCSMAAWRLLRKSETPAMKARIDRIGLALLIIWVGALQIMLDTGREHDWFGSPMIVALAAIAAIFFVAFMIWELTEEHPIVDLRVFRHRGFSASVLALGFAFGTFFASVVVLPQWLQGSLGYTATWSGKTTAWIGMFAVILSPVVGRLAPKVDARYLVCFGILWLGFATSLRTFWTTGADYWTLALPQLLQGIGMPFFFVPLTILALAAVKVEETASAAGVMSFVRTLAGAVGTAIASTIWQNRAQMERSELSGLLHAGQEVPAALAARGFTQEQSRALIERLVDQESITLATTYIFALASAIFMIAAMLIWLVPRPRRAVDTSAAH</sequence>
<comment type="caution">
    <text evidence="10">The sequence shown here is derived from an EMBL/GenBank/DDBJ whole genome shotgun (WGS) entry which is preliminary data.</text>
</comment>
<dbReference type="RefSeq" id="WP_107967445.1">
    <property type="nucleotide sequence ID" value="NZ_NWBU01000007.1"/>
</dbReference>
<accession>A0A2T5FY44</accession>
<organism evidence="10 11">
    <name type="scientific">Sphingomonas oleivorans</name>
    <dbReference type="NCBI Taxonomy" id="1735121"/>
    <lineage>
        <taxon>Bacteria</taxon>
        <taxon>Pseudomonadati</taxon>
        <taxon>Pseudomonadota</taxon>
        <taxon>Alphaproteobacteria</taxon>
        <taxon>Sphingomonadales</taxon>
        <taxon>Sphingomonadaceae</taxon>
        <taxon>Sphingomonas</taxon>
    </lineage>
</organism>
<feature type="transmembrane region" description="Helical" evidence="8">
    <location>
        <begin position="146"/>
        <end position="164"/>
    </location>
</feature>
<dbReference type="GO" id="GO:0005886">
    <property type="term" value="C:plasma membrane"/>
    <property type="evidence" value="ECO:0007669"/>
    <property type="project" value="UniProtKB-SubCell"/>
</dbReference>
<feature type="transmembrane region" description="Helical" evidence="8">
    <location>
        <begin position="12"/>
        <end position="36"/>
    </location>
</feature>
<keyword evidence="3" id="KW-0813">Transport</keyword>
<feature type="transmembrane region" description="Helical" evidence="8">
    <location>
        <begin position="170"/>
        <end position="192"/>
    </location>
</feature>
<feature type="transmembrane region" description="Helical" evidence="8">
    <location>
        <begin position="85"/>
        <end position="107"/>
    </location>
</feature>
<comment type="similarity">
    <text evidence="2">Belongs to the major facilitator superfamily. EmrB family.</text>
</comment>
<evidence type="ECO:0000313" key="10">
    <source>
        <dbReference type="EMBL" id="PTQ11451.1"/>
    </source>
</evidence>
<evidence type="ECO:0000256" key="2">
    <source>
        <dbReference type="ARBA" id="ARBA00008537"/>
    </source>
</evidence>
<dbReference type="SUPFAM" id="SSF103473">
    <property type="entry name" value="MFS general substrate transporter"/>
    <property type="match status" value="1"/>
</dbReference>
<dbReference type="InterPro" id="IPR020846">
    <property type="entry name" value="MFS_dom"/>
</dbReference>
<dbReference type="CDD" id="cd17503">
    <property type="entry name" value="MFS_LmrB_MDR_like"/>
    <property type="match status" value="1"/>
</dbReference>
<dbReference type="Gene3D" id="1.20.1250.20">
    <property type="entry name" value="MFS general substrate transporter like domains"/>
    <property type="match status" value="1"/>
</dbReference>
<dbReference type="OrthoDB" id="9812221at2"/>